<organism evidence="6 7">
    <name type="scientific">Aliikangiella maris</name>
    <dbReference type="NCBI Taxonomy" id="3162458"/>
    <lineage>
        <taxon>Bacteria</taxon>
        <taxon>Pseudomonadati</taxon>
        <taxon>Pseudomonadota</taxon>
        <taxon>Gammaproteobacteria</taxon>
        <taxon>Oceanospirillales</taxon>
        <taxon>Pleioneaceae</taxon>
        <taxon>Aliikangiella</taxon>
    </lineage>
</organism>
<evidence type="ECO:0000313" key="6">
    <source>
        <dbReference type="EMBL" id="MET1254951.1"/>
    </source>
</evidence>
<protein>
    <submittedName>
        <fullName evidence="6">Type VI secretion system membrane subunit TssM</fullName>
    </submittedName>
</protein>
<dbReference type="InterPro" id="IPR048677">
    <property type="entry name" value="TssM1_hel"/>
</dbReference>
<evidence type="ECO:0000256" key="1">
    <source>
        <dbReference type="SAM" id="Phobius"/>
    </source>
</evidence>
<dbReference type="InterPro" id="IPR025743">
    <property type="entry name" value="TssM1_N"/>
</dbReference>
<feature type="transmembrane region" description="Helical" evidence="1">
    <location>
        <begin position="12"/>
        <end position="32"/>
    </location>
</feature>
<evidence type="ECO:0000259" key="2">
    <source>
        <dbReference type="Pfam" id="PF06744"/>
    </source>
</evidence>
<dbReference type="InterPro" id="IPR027417">
    <property type="entry name" value="P-loop_NTPase"/>
</dbReference>
<dbReference type="SUPFAM" id="SSF52540">
    <property type="entry name" value="P-loop containing nucleoside triphosphate hydrolases"/>
    <property type="match status" value="1"/>
</dbReference>
<keyword evidence="1" id="KW-0812">Transmembrane</keyword>
<dbReference type="PANTHER" id="PTHR36153">
    <property type="entry name" value="INNER MEMBRANE PROTEIN-RELATED"/>
    <property type="match status" value="1"/>
</dbReference>
<dbReference type="PANTHER" id="PTHR36153:SF1">
    <property type="entry name" value="TYPE VI SECRETION SYSTEM COMPONENT TSSM1"/>
    <property type="match status" value="1"/>
</dbReference>
<dbReference type="EMBL" id="JBEVCJ010000006">
    <property type="protein sequence ID" value="MET1254951.1"/>
    <property type="molecule type" value="Genomic_DNA"/>
</dbReference>
<dbReference type="Pfam" id="PF21070">
    <property type="entry name" value="IcmF_helical"/>
    <property type="match status" value="1"/>
</dbReference>
<dbReference type="Pfam" id="PF06744">
    <property type="entry name" value="IcmF_C"/>
    <property type="match status" value="1"/>
</dbReference>
<accession>A0ABV2BST3</accession>
<dbReference type="Pfam" id="PF06761">
    <property type="entry name" value="IcmF-related"/>
    <property type="match status" value="1"/>
</dbReference>
<proteinExistence type="predicted"/>
<feature type="transmembrane region" description="Helical" evidence="1">
    <location>
        <begin position="446"/>
        <end position="468"/>
    </location>
</feature>
<dbReference type="Pfam" id="PF14331">
    <property type="entry name" value="IcmF-related_N"/>
    <property type="match status" value="1"/>
</dbReference>
<dbReference type="RefSeq" id="WP_353874565.1">
    <property type="nucleotide sequence ID" value="NZ_JBEVCJ010000006.1"/>
</dbReference>
<dbReference type="InterPro" id="IPR053156">
    <property type="entry name" value="T6SS_TssM-like"/>
</dbReference>
<feature type="domain" description="Type VI secretion system component TssM1 N-terminal" evidence="4">
    <location>
        <begin position="197"/>
        <end position="454"/>
    </location>
</feature>
<feature type="domain" description="IcmF-related" evidence="3">
    <location>
        <begin position="508"/>
        <end position="807"/>
    </location>
</feature>
<keyword evidence="1" id="KW-0472">Membrane</keyword>
<evidence type="ECO:0000259" key="5">
    <source>
        <dbReference type="Pfam" id="PF21070"/>
    </source>
</evidence>
<reference evidence="6 7" key="1">
    <citation type="submission" date="2024-06" db="EMBL/GenBank/DDBJ databases">
        <authorList>
            <person name="Li F."/>
        </authorList>
    </citation>
    <scope>NUCLEOTIDE SEQUENCE [LARGE SCALE GENOMIC DNA]</scope>
    <source>
        <strain evidence="6 7">GXAS 311</strain>
    </source>
</reference>
<dbReference type="NCBIfam" id="TIGR03348">
    <property type="entry name" value="VI_IcmF"/>
    <property type="match status" value="1"/>
</dbReference>
<dbReference type="InterPro" id="IPR010623">
    <property type="entry name" value="IcmF_C"/>
</dbReference>
<keyword evidence="1" id="KW-1133">Transmembrane helix</keyword>
<evidence type="ECO:0000313" key="7">
    <source>
        <dbReference type="Proteomes" id="UP001548189"/>
    </source>
</evidence>
<feature type="domain" description="Type VI secretion system component TssM1 helical" evidence="5">
    <location>
        <begin position="961"/>
        <end position="1058"/>
    </location>
</feature>
<dbReference type="Proteomes" id="UP001548189">
    <property type="component" value="Unassembled WGS sequence"/>
</dbReference>
<sequence>MKKLWSSLKSALNNRIFITFIGVLALTIIIWFGGPLLAIGGYEPWKSETSRLVTLLVIALIWGFANFRHKLKTEKSNKEIMDHMLDPGDAALDSTSKEEISYLQGRMQEALQILKNSKMSQGKNLYSLPWYIIIGPPGSGKTTALNNSGLNFPLKEQMGIDAVHGIGGTRNCDWWFTDRAIMLDTAGRYTTQDSNAQADSNAWIGFLELLKKNRPRRPINGVLVTVSLTDLATQTPTERSLYARAIKQRLQELHNRLAINFPIYVMFTKADLVSGFNEFFDDLSREEREQVWGITFTNKPNESEGVVSEFNKYFMALIQRANERVFSLLNHERDPERRCAIYEFPKQLRAMQDSMDVFLKEIFSPNKFEQNPLLRGVYIASATQEGTPIDRVIGKFAEGLGLAARQPISHSGDGKGYFLKRLFDEIIFPEQNLATANHRLEKRELYLRRGAIAAGALVLVSCLIGWTYSYRENVRFKQTVEAQIDNYQALTNGGLTEETDLITLNEGLLSLRRLPNGYETEQSEIPAGMQWGLYQGDKIGEQATDAYTRGIENIFVPYVISVLEKQISNNMAASEFLYASLKFYLMLRMPEKMDKELFSLWLGQEWARLLPGKVNDEIRSNLMEHLRVALDSDIRIPRLDSRLIEQTREELQSTSLAQRAYVRLKEDVVDITPPGFRITDILNARKARLFTRKSGRSLNDEIPGLFTYAGYHGVFRIEGNSLLKRLAEESWIYGKEFEDQLKKENLDALYAEVEDLYFEEYINLWRGLIDDVELDGFTSAQEGENVLRQLTTGRKPIQALADAIIKNIQLTNVPENNVDKKLGQLADATPEGLENTRLAREKNRLERLIPKNINQFAQQEELPGKQVETEFSDILYFSLGDAINGDKPQSEEIMPALENLEKYLKLLADRDGGSVALESINNGSRSVKRLKDFSNDFPRPFNQWVGKLAQDTSNLTTSGAQQHISSIWRNTVLREYNNAISGRYPLVKNSRKTIKLNDFKRFFGYGGTLDKFFNQHLASFVDKTQSPWTFKKYIGVKNSSLRQFQRADRIKRMFFQEGSQQLKVDFSLIPKFLDTQVSQFILEIDKQVLTYRHGPARPVPFTWPGENSGISRFVFTPHNGGKATSVTVEGPWSWFKMLDLVSEKKSTSSDKINLKFLSKGNEAIVELVTDSVVNPFDTVSLERFRCPQQL</sequence>
<evidence type="ECO:0000259" key="4">
    <source>
        <dbReference type="Pfam" id="PF14331"/>
    </source>
</evidence>
<evidence type="ECO:0000259" key="3">
    <source>
        <dbReference type="Pfam" id="PF06761"/>
    </source>
</evidence>
<keyword evidence="7" id="KW-1185">Reference proteome</keyword>
<dbReference type="InterPro" id="IPR009612">
    <property type="entry name" value="IcmF-rel"/>
</dbReference>
<name>A0ABV2BST3_9GAMM</name>
<dbReference type="InterPro" id="IPR017731">
    <property type="entry name" value="TssM1-like"/>
</dbReference>
<comment type="caution">
    <text evidence="6">The sequence shown here is derived from an EMBL/GenBank/DDBJ whole genome shotgun (WGS) entry which is preliminary data.</text>
</comment>
<feature type="domain" description="Type VI secretion system IcmF C-terminal" evidence="2">
    <location>
        <begin position="1066"/>
        <end position="1171"/>
    </location>
</feature>
<feature type="transmembrane region" description="Helical" evidence="1">
    <location>
        <begin position="52"/>
        <end position="68"/>
    </location>
</feature>
<gene>
    <name evidence="6" type="primary">tssM</name>
    <name evidence="6" type="ORF">ABVT43_07430</name>
</gene>